<evidence type="ECO:0000313" key="7">
    <source>
        <dbReference type="EMBL" id="EBT8035964.1"/>
    </source>
</evidence>
<dbReference type="Proteomes" id="UP000839917">
    <property type="component" value="Unassembled WGS sequence"/>
</dbReference>
<evidence type="ECO:0000313" key="11">
    <source>
        <dbReference type="EMBL" id="MJX46672.1"/>
    </source>
</evidence>
<evidence type="ECO:0000313" key="2">
    <source>
        <dbReference type="EMBL" id="AVH82280.1"/>
    </source>
</evidence>
<dbReference type="EMBL" id="RVYY01000081">
    <property type="protein sequence ID" value="MMP91334.1"/>
    <property type="molecule type" value="Genomic_DNA"/>
</dbReference>
<dbReference type="EMBL" id="RNGN01000150">
    <property type="protein sequence ID" value="MFX65518.1"/>
    <property type="molecule type" value="Genomic_DNA"/>
</dbReference>
<dbReference type="Proteomes" id="UP000839513">
    <property type="component" value="Unassembled WGS sequence"/>
</dbReference>
<dbReference type="Proteomes" id="UP000055793">
    <property type="component" value="Chromosome"/>
</dbReference>
<feature type="signal peptide" evidence="1">
    <location>
        <begin position="1"/>
        <end position="24"/>
    </location>
</feature>
<dbReference type="RefSeq" id="WP_001542312.1">
    <property type="nucleotide sequence ID" value="NZ_CAIZAT010000334.1"/>
</dbReference>
<reference evidence="4" key="3">
    <citation type="submission" date="2018-07" db="EMBL/GenBank/DDBJ databases">
        <authorList>
            <consortium name="PulseNet: The National Subtyping Network for Foodborne Disease Surveillance"/>
            <person name="Tarr C.L."/>
            <person name="Trees E."/>
            <person name="Katz L.S."/>
            <person name="Carleton-Romer H.A."/>
            <person name="Stroika S."/>
            <person name="Kucerova Z."/>
            <person name="Roache K.F."/>
            <person name="Sabol A.L."/>
            <person name="Besser J."/>
            <person name="Gerner-Smidt P."/>
        </authorList>
    </citation>
    <scope>NUCLEOTIDE SEQUENCE [LARGE SCALE GENOMIC DNA]</scope>
    <source>
        <strain evidence="6">08-0470</strain>
        <strain evidence="7">2015AM-1378</strain>
        <strain evidence="4">PNUSAS043708</strain>
        <strain evidence="3">PNUSAS052603</strain>
        <strain evidence="12">PNUSAS058308</strain>
        <strain evidence="9">PNUSAS059279</strain>
        <strain evidence="10">PNUSAS059687</strain>
        <strain evidence="8">PNUSAS109059</strain>
    </source>
</reference>
<proteinExistence type="predicted"/>
<dbReference type="Pfam" id="PF15284">
    <property type="entry name" value="PAGK"/>
    <property type="match status" value="1"/>
</dbReference>
<dbReference type="Proteomes" id="UP000885417">
    <property type="component" value="Unassembled WGS sequence"/>
</dbReference>
<evidence type="ECO:0000313" key="16">
    <source>
        <dbReference type="Proteomes" id="UP000055793"/>
    </source>
</evidence>
<dbReference type="EMBL" id="AAGWGZ010000008">
    <property type="protein sequence ID" value="EBS6848609.1"/>
    <property type="molecule type" value="Genomic_DNA"/>
</dbReference>
<dbReference type="EMBL" id="AAGIXZ010000005">
    <property type="protein sequence ID" value="EBO5704610.1"/>
    <property type="molecule type" value="Genomic_DNA"/>
</dbReference>
<dbReference type="Proteomes" id="UP000839587">
    <property type="component" value="Unassembled WGS sequence"/>
</dbReference>
<accession>A0A232SJ88</accession>
<dbReference type="EMBL" id="RTRY01000004">
    <property type="protein sequence ID" value="MJX46672.1"/>
    <property type="molecule type" value="Genomic_DNA"/>
</dbReference>
<dbReference type="Proteomes" id="UP000839920">
    <property type="component" value="Unassembled WGS sequence"/>
</dbReference>
<dbReference type="Proteomes" id="UP000839926">
    <property type="component" value="Unassembled WGS sequence"/>
</dbReference>
<dbReference type="EMBL" id="VFRN01000015">
    <property type="protein sequence ID" value="TPP70194.1"/>
    <property type="molecule type" value="Genomic_DNA"/>
</dbReference>
<evidence type="ECO:0000313" key="9">
    <source>
        <dbReference type="EMBL" id="MFX65518.1"/>
    </source>
</evidence>
<evidence type="ECO:0000313" key="5">
    <source>
        <dbReference type="EMBL" id="EBQ1844541.1"/>
    </source>
</evidence>
<evidence type="ECO:0000313" key="14">
    <source>
        <dbReference type="EMBL" id="RXL18157.1"/>
    </source>
</evidence>
<reference evidence="13" key="5">
    <citation type="submission" date="2018-08" db="EMBL/GenBank/DDBJ databases">
        <title>Whole genome sequencing of Salmonella enterica serotype newport.</title>
        <authorList>
            <person name="Bell R."/>
        </authorList>
    </citation>
    <scope>NUCLEOTIDE SEQUENCE [LARGE SCALE GENOMIC DNA]</scope>
    <source>
        <strain evidence="13">CFSAN048053</strain>
    </source>
</reference>
<evidence type="ECO:0000313" key="17">
    <source>
        <dbReference type="Proteomes" id="UP000320817"/>
    </source>
</evidence>
<reference evidence="16" key="1">
    <citation type="submission" date="2015-12" db="EMBL/GenBank/DDBJ databases">
        <title>FDA database for Regulatory Grade Microbial Sequences (FDA-ARGOS): Supporting development and validation of Infectious Disease Dx tests.</title>
        <authorList>
            <person name="Pirone C."/>
            <person name="Hoffmann M."/>
            <person name="Muruvanda T."/>
            <person name="Allard M."/>
            <person name="Evans P."/>
            <person name="Tallon L."/>
            <person name="Sadzewicz L."/>
            <person name="Sengamalay N."/>
            <person name="Ott S."/>
            <person name="Godinez A."/>
            <person name="Nagaraj S."/>
            <person name="Nadendla S."/>
            <person name="Sichtig H."/>
        </authorList>
    </citation>
    <scope>NUCLEOTIDE SEQUENCE [LARGE SCALE GENOMIC DNA]</scope>
    <source>
        <strain evidence="16">LT2</strain>
    </source>
</reference>
<dbReference type="Proteomes" id="UP000839925">
    <property type="component" value="Unassembled WGS sequence"/>
</dbReference>
<evidence type="ECO:0000313" key="6">
    <source>
        <dbReference type="EMBL" id="EBS6848609.1"/>
    </source>
</evidence>
<name>A0A232SJ88_SALER</name>
<organism evidence="11">
    <name type="scientific">Salmonella enterica</name>
    <name type="common">Salmonella choleraesuis</name>
    <dbReference type="NCBI Taxonomy" id="28901"/>
    <lineage>
        <taxon>Bacteria</taxon>
        <taxon>Pseudomonadati</taxon>
        <taxon>Pseudomonadota</taxon>
        <taxon>Gammaproteobacteria</taxon>
        <taxon>Enterobacterales</taxon>
        <taxon>Enterobacteriaceae</taxon>
        <taxon>Salmonella</taxon>
    </lineage>
</organism>
<dbReference type="InterPro" id="IPR029335">
    <property type="entry name" value="PAGK"/>
</dbReference>
<dbReference type="EMBL" id="AAGZYR010000014">
    <property type="protein sequence ID" value="EBT8035964.1"/>
    <property type="molecule type" value="Genomic_DNA"/>
</dbReference>
<dbReference type="Proteomes" id="UP000839536">
    <property type="component" value="Unassembled WGS sequence"/>
</dbReference>
<dbReference type="Proteomes" id="UP000839511">
    <property type="component" value="Unassembled WGS sequence"/>
</dbReference>
<reference evidence="11" key="4">
    <citation type="submission" date="2018-07" db="EMBL/GenBank/DDBJ databases">
        <authorList>
            <consortium name="GenomeTrakr network: Whole genome sequencing for foodborne pathogen traceback"/>
        </authorList>
    </citation>
    <scope>NUCLEOTIDE SEQUENCE [LARGE SCALE GENOMIC DNA]</scope>
    <source>
        <strain evidence="5">CFSAN047025</strain>
        <strain evidence="11">FDA00013282</strain>
    </source>
</reference>
<dbReference type="Proteomes" id="UP000885256">
    <property type="component" value="Unassembled WGS sequence"/>
</dbReference>
<keyword evidence="1" id="KW-0732">Signal</keyword>
<sequence length="45" mass="4864">MKNSIFLPLLLVLSATTFSALVMAASHSPHQIIQNIFPVAGRQIS</sequence>
<reference evidence="2" key="2">
    <citation type="submission" date="2017-12" db="EMBL/GenBank/DDBJ databases">
        <title>FDA database for Regulatory Grade Microbial Sequences (FDA-ARGOS): Supporting development and validation of Infectious Disease Dx tests.</title>
        <authorList>
            <person name="Pirone C."/>
            <person name="Hoffmann M."/>
            <person name="Muruvanda T."/>
            <person name="Allard M."/>
            <person name="Evans P."/>
            <person name="Tallon L."/>
            <person name="Sadzewicz L."/>
            <person name="Sengamalay N."/>
            <person name="Ott S."/>
            <person name="Godinez A."/>
            <person name="Nagaraj S."/>
            <person name="Vavikolanu K."/>
            <person name="Aluvathingal J."/>
            <person name="Nadendla S."/>
            <person name="Sichtig H."/>
        </authorList>
    </citation>
    <scope>NUCLEOTIDE SEQUENCE</scope>
    <source>
        <strain evidence="2">LT2</strain>
    </source>
</reference>
<dbReference type="Proteomes" id="UP000885264">
    <property type="component" value="Unassembled WGS sequence"/>
</dbReference>
<dbReference type="EMBL" id="AAGHGY010000039">
    <property type="protein sequence ID" value="EBN9543548.1"/>
    <property type="molecule type" value="Genomic_DNA"/>
</dbReference>
<evidence type="ECO:0000313" key="13">
    <source>
        <dbReference type="EMBL" id="RIP24118.1"/>
    </source>
</evidence>
<evidence type="ECO:0000313" key="10">
    <source>
        <dbReference type="EMBL" id="MHT00751.1"/>
    </source>
</evidence>
<evidence type="ECO:0000313" key="4">
    <source>
        <dbReference type="EMBL" id="EBO5704610.1"/>
    </source>
</evidence>
<dbReference type="EMBL" id="AAMDFX010000064">
    <property type="protein sequence ID" value="EDG1742856.1"/>
    <property type="molecule type" value="Genomic_DNA"/>
</dbReference>
<evidence type="ECO:0000313" key="3">
    <source>
        <dbReference type="EMBL" id="EBN9543548.1"/>
    </source>
</evidence>
<protein>
    <submittedName>
        <fullName evidence="11">Uncharacterized protein</fullName>
    </submittedName>
</protein>
<dbReference type="Proteomes" id="UP000320817">
    <property type="component" value="Unassembled WGS sequence"/>
</dbReference>
<reference evidence="14" key="6">
    <citation type="submission" date="2019-01" db="EMBL/GenBank/DDBJ databases">
        <title>Whole genome sequencing of Salmonella enterica.</title>
        <authorList>
            <person name="Cao G."/>
        </authorList>
    </citation>
    <scope>NUCLEOTIDE SEQUENCE [LARGE SCALE GENOMIC DNA]</scope>
    <source>
        <strain evidence="14">CFSAN074594</strain>
    </source>
</reference>
<evidence type="ECO:0000313" key="15">
    <source>
        <dbReference type="EMBL" id="TPP70194.1"/>
    </source>
</evidence>
<dbReference type="EMBL" id="CP014051">
    <property type="protein sequence ID" value="AVH82280.1"/>
    <property type="molecule type" value="Genomic_DNA"/>
</dbReference>
<evidence type="ECO:0000313" key="8">
    <source>
        <dbReference type="EMBL" id="EDG1742856.1"/>
    </source>
</evidence>
<evidence type="ECO:0000256" key="1">
    <source>
        <dbReference type="SAM" id="SignalP"/>
    </source>
</evidence>
<reference evidence="15 17" key="7">
    <citation type="submission" date="2019-06" db="EMBL/GenBank/DDBJ databases">
        <title>Comparative genome anaysis of Salmonella and Staphylococcus aureus isolated from China.</title>
        <authorList>
            <person name="Li L."/>
        </authorList>
    </citation>
    <scope>NUCLEOTIDE SEQUENCE [LARGE SCALE GENOMIC DNA]</scope>
    <source>
        <strain evidence="15 17">GSJ/2017-Sal.-008</strain>
    </source>
</reference>
<dbReference type="EMBL" id="RNUA01000220">
    <property type="protein sequence ID" value="MHT00751.1"/>
    <property type="molecule type" value="Genomic_DNA"/>
</dbReference>
<feature type="chain" id="PRO_5042344217" evidence="1">
    <location>
        <begin position="25"/>
        <end position="45"/>
    </location>
</feature>
<gene>
    <name evidence="13" type="ORF">A7D45_22700</name>
    <name evidence="2" type="ORF">AL463_25070</name>
    <name evidence="5" type="ORF">AZF90_23200</name>
    <name evidence="6" type="ORF">CBX34_13165</name>
    <name evidence="7" type="ORF">CQW68_20195</name>
    <name evidence="3" type="ORF">D3Q81_23730</name>
    <name evidence="4" type="ORF">DSQ24_12400</name>
    <name evidence="11" type="ORF">DTA53_07040</name>
    <name evidence="12" type="ORF">EAW95_25620</name>
    <name evidence="9" type="ORF">ED173_22150</name>
    <name evidence="10" type="ORF">EEN88_24115</name>
    <name evidence="14" type="ORF">EKD96_19340</name>
    <name evidence="15" type="ORF">FJR52_17935</name>
    <name evidence="8" type="ORF">GCH85_24820</name>
</gene>
<dbReference type="EMBL" id="QWJL01000029">
    <property type="protein sequence ID" value="RIP24118.1"/>
    <property type="molecule type" value="Genomic_DNA"/>
</dbReference>
<dbReference type="EMBL" id="AAGODW010000020">
    <property type="protein sequence ID" value="EBQ1844541.1"/>
    <property type="molecule type" value="Genomic_DNA"/>
</dbReference>
<evidence type="ECO:0000313" key="12">
    <source>
        <dbReference type="EMBL" id="MMP91334.1"/>
    </source>
</evidence>
<dbReference type="EMBL" id="SDIQ01000039">
    <property type="protein sequence ID" value="RXL18157.1"/>
    <property type="molecule type" value="Genomic_DNA"/>
</dbReference>
<dbReference type="AlphaFoldDB" id="A0A232SJ88"/>